<dbReference type="GO" id="GO:0005886">
    <property type="term" value="C:plasma membrane"/>
    <property type="evidence" value="ECO:0007669"/>
    <property type="project" value="TreeGrafter"/>
</dbReference>
<organism evidence="3 4">
    <name type="scientific">Albimonas pacifica</name>
    <dbReference type="NCBI Taxonomy" id="1114924"/>
    <lineage>
        <taxon>Bacteria</taxon>
        <taxon>Pseudomonadati</taxon>
        <taxon>Pseudomonadota</taxon>
        <taxon>Alphaproteobacteria</taxon>
        <taxon>Rhodobacterales</taxon>
        <taxon>Paracoccaceae</taxon>
        <taxon>Albimonas</taxon>
    </lineage>
</organism>
<dbReference type="Pfam" id="PF00501">
    <property type="entry name" value="AMP-binding"/>
    <property type="match status" value="1"/>
</dbReference>
<dbReference type="Gene3D" id="3.40.50.12780">
    <property type="entry name" value="N-terminal domain of ligase-like"/>
    <property type="match status" value="1"/>
</dbReference>
<comment type="similarity">
    <text evidence="1">Belongs to the ATP-dependent AMP-binding enzyme family.</text>
</comment>
<dbReference type="STRING" id="1114924.SAMN05216258_101246"/>
<sequence>MDTGLRMQRETTGNGAVHAATFAEALAGLDAAEEGLFFFGPRGALREELPFARLAEEAADAAGRLLGLGLAPGDRVGILAETEADFVRAFCGCILARLLPCPMPLPVAFGSRAVYAEQLRRIADVADIRAALAPAEFADWAAEGLADRRLVHLGTLAEVTATPEALPPPPAPGDLAYLQFSSGTTRAPKGIAVTHRALMANLRGMGHDALDVGPQDRGVSWLPLYHDMGLVGSLLMPIAMGMSVDHLATRDFIRRPGLWLELAAARRATISYAPSFGYQLAARRARLSGDADLSAWRVAGIGGDMVRPEALDGFAETFAPAGFRREAFLPSYGLAEATLGLSFSRRDAGWRLARPAGDGAAAVVSCGAPLPGHRIEIRDDAGRPLPEGTAGRVHAWGPSLMEGYFRDPAQTAEALADGWLDTGDLGFLRDGELAITGRAKDLVILNGRNIWPQDLEWAVEDAVAGLRSGDVAAFGEMPEQGPEELVLVVRCRPRDPEARAALRAQVEAALAAATGLKARIALSDDGLPRTSSGKLSRARVRDAYRSGGYDG</sequence>
<dbReference type="NCBIfam" id="NF006624">
    <property type="entry name" value="PRK09192.1"/>
    <property type="match status" value="1"/>
</dbReference>
<evidence type="ECO:0000313" key="3">
    <source>
        <dbReference type="EMBL" id="SFH64218.1"/>
    </source>
</evidence>
<dbReference type="Gene3D" id="3.30.300.30">
    <property type="match status" value="1"/>
</dbReference>
<keyword evidence="4" id="KW-1185">Reference proteome</keyword>
<feature type="domain" description="AMP-dependent synthetase/ligase" evidence="2">
    <location>
        <begin position="48"/>
        <end position="405"/>
    </location>
</feature>
<dbReference type="PANTHER" id="PTHR22754:SF32">
    <property type="entry name" value="DISCO-INTERACTING PROTEIN 2"/>
    <property type="match status" value="1"/>
</dbReference>
<dbReference type="AlphaFoldDB" id="A0A1I3BPJ8"/>
<name>A0A1I3BPJ8_9RHOB</name>
<gene>
    <name evidence="3" type="ORF">SAMN05216258_101246</name>
</gene>
<proteinExistence type="inferred from homology"/>
<dbReference type="OrthoDB" id="9803968at2"/>
<protein>
    <submittedName>
        <fullName evidence="3">Fatty-acyl-CoA synthase</fullName>
    </submittedName>
</protein>
<reference evidence="3 4" key="1">
    <citation type="submission" date="2016-10" db="EMBL/GenBank/DDBJ databases">
        <authorList>
            <person name="de Groot N.N."/>
        </authorList>
    </citation>
    <scope>NUCLEOTIDE SEQUENCE [LARGE SCALE GENOMIC DNA]</scope>
    <source>
        <strain evidence="3 4">CGMCC 1.11030</strain>
    </source>
</reference>
<dbReference type="InterPro" id="IPR045851">
    <property type="entry name" value="AMP-bd_C_sf"/>
</dbReference>
<dbReference type="GO" id="GO:0070566">
    <property type="term" value="F:adenylyltransferase activity"/>
    <property type="evidence" value="ECO:0007669"/>
    <property type="project" value="TreeGrafter"/>
</dbReference>
<evidence type="ECO:0000256" key="1">
    <source>
        <dbReference type="ARBA" id="ARBA00006432"/>
    </source>
</evidence>
<dbReference type="InterPro" id="IPR042099">
    <property type="entry name" value="ANL_N_sf"/>
</dbReference>
<dbReference type="GO" id="GO:0006633">
    <property type="term" value="P:fatty acid biosynthetic process"/>
    <property type="evidence" value="ECO:0007669"/>
    <property type="project" value="TreeGrafter"/>
</dbReference>
<accession>A0A1I3BPJ8</accession>
<dbReference type="Proteomes" id="UP000199377">
    <property type="component" value="Unassembled WGS sequence"/>
</dbReference>
<evidence type="ECO:0000259" key="2">
    <source>
        <dbReference type="Pfam" id="PF00501"/>
    </source>
</evidence>
<dbReference type="SUPFAM" id="SSF56801">
    <property type="entry name" value="Acetyl-CoA synthetase-like"/>
    <property type="match status" value="1"/>
</dbReference>
<dbReference type="EMBL" id="FOQH01000001">
    <property type="protein sequence ID" value="SFH64218.1"/>
    <property type="molecule type" value="Genomic_DNA"/>
</dbReference>
<dbReference type="PANTHER" id="PTHR22754">
    <property type="entry name" value="DISCO-INTERACTING PROTEIN 2 DIP2 -RELATED"/>
    <property type="match status" value="1"/>
</dbReference>
<dbReference type="InterPro" id="IPR000873">
    <property type="entry name" value="AMP-dep_synth/lig_dom"/>
</dbReference>
<evidence type="ECO:0000313" key="4">
    <source>
        <dbReference type="Proteomes" id="UP000199377"/>
    </source>
</evidence>